<accession>A0ABP7H6S1</accession>
<evidence type="ECO:0000259" key="1">
    <source>
        <dbReference type="Pfam" id="PF13304"/>
    </source>
</evidence>
<dbReference type="Pfam" id="PF13304">
    <property type="entry name" value="AAA_21"/>
    <property type="match status" value="1"/>
</dbReference>
<dbReference type="SUPFAM" id="SSF52540">
    <property type="entry name" value="P-loop containing nucleoside triphosphate hydrolases"/>
    <property type="match status" value="1"/>
</dbReference>
<dbReference type="PANTHER" id="PTHR43581:SF4">
    <property type="entry name" value="ATP_GTP PHOSPHATASE"/>
    <property type="match status" value="1"/>
</dbReference>
<reference evidence="3" key="1">
    <citation type="journal article" date="2019" name="Int. J. Syst. Evol. Microbiol.">
        <title>The Global Catalogue of Microorganisms (GCM) 10K type strain sequencing project: providing services to taxonomists for standard genome sequencing and annotation.</title>
        <authorList>
            <consortium name="The Broad Institute Genomics Platform"/>
            <consortium name="The Broad Institute Genome Sequencing Center for Infectious Disease"/>
            <person name="Wu L."/>
            <person name="Ma J."/>
        </authorList>
    </citation>
    <scope>NUCLEOTIDE SEQUENCE [LARGE SCALE GENOMIC DNA]</scope>
    <source>
        <strain evidence="3">JCM 17337</strain>
    </source>
</reference>
<evidence type="ECO:0000313" key="2">
    <source>
        <dbReference type="EMBL" id="GAA3783879.1"/>
    </source>
</evidence>
<dbReference type="Gene3D" id="3.40.50.300">
    <property type="entry name" value="P-loop containing nucleotide triphosphate hydrolases"/>
    <property type="match status" value="1"/>
</dbReference>
<feature type="domain" description="ATPase AAA-type core" evidence="1">
    <location>
        <begin position="35"/>
        <end position="361"/>
    </location>
</feature>
<dbReference type="Proteomes" id="UP001500748">
    <property type="component" value="Unassembled WGS sequence"/>
</dbReference>
<name>A0ABP7H6S1_9FLAO</name>
<dbReference type="PANTHER" id="PTHR43581">
    <property type="entry name" value="ATP/GTP PHOSPHATASE"/>
    <property type="match status" value="1"/>
</dbReference>
<keyword evidence="3" id="KW-1185">Reference proteome</keyword>
<dbReference type="InterPro" id="IPR027417">
    <property type="entry name" value="P-loop_NTPase"/>
</dbReference>
<dbReference type="RefSeq" id="WP_345147223.1">
    <property type="nucleotide sequence ID" value="NZ_BAABDU010000011.1"/>
</dbReference>
<organism evidence="2 3">
    <name type="scientific">Flavobacterium ginsengiterrae</name>
    <dbReference type="NCBI Taxonomy" id="871695"/>
    <lineage>
        <taxon>Bacteria</taxon>
        <taxon>Pseudomonadati</taxon>
        <taxon>Bacteroidota</taxon>
        <taxon>Flavobacteriia</taxon>
        <taxon>Flavobacteriales</taxon>
        <taxon>Flavobacteriaceae</taxon>
        <taxon>Flavobacterium</taxon>
    </lineage>
</organism>
<dbReference type="InterPro" id="IPR051396">
    <property type="entry name" value="Bact_Antivir_Def_Nuclease"/>
</dbReference>
<evidence type="ECO:0000313" key="3">
    <source>
        <dbReference type="Proteomes" id="UP001500748"/>
    </source>
</evidence>
<protein>
    <recommendedName>
        <fullName evidence="1">ATPase AAA-type core domain-containing protein</fullName>
    </recommendedName>
</protein>
<dbReference type="InterPro" id="IPR003959">
    <property type="entry name" value="ATPase_AAA_core"/>
</dbReference>
<comment type="caution">
    <text evidence="2">The sequence shown here is derived from an EMBL/GenBank/DDBJ whole genome shotgun (WGS) entry which is preliminary data.</text>
</comment>
<sequence>MDFRINEIQIDVDNYQTDRIKLVNHSNDKRPNHFSLIIGNNGTGKSRLLGNIARVLNKRFQKSSNELFDFSLFEISKEPSKIIAVSNSLSDKFPIDRSFRSRHDEDFSYNKERYNYLGTRGGMGSSSKYLMRRAIDILLENYSNKNVSKCYRHVFDYLDYSPVIKLEYRIRHAEIVHSNELITPEHLRDYLHRKSSYSVFDSKYYSRIENHYKTKFQDICDFLNKLRQEQIRTYELTINFSSNNIERIDKDDSSYKEDLRLYEILNALRKLNMITGFEVKLFKKDNQGFSFSDASSGESNILTTLIALVPLVEDRCCVLIDEPEISLHPSWQYRYLELLNKIFENFDGCHIIIASHSHFIVSDLPKDNSSVVTLKRNEKLIKSNLLLDSTFGCSAEDILLNVFEMPTTRNYYISNLVTESLELLGKNQKTSSRFKELKLKLQDVFPNIKDEDPLKLVISTILKVHI</sequence>
<proteinExistence type="predicted"/>
<dbReference type="EMBL" id="BAABDU010000011">
    <property type="protein sequence ID" value="GAA3783879.1"/>
    <property type="molecule type" value="Genomic_DNA"/>
</dbReference>
<gene>
    <name evidence="2" type="ORF">GCM10022423_46080</name>
</gene>